<reference evidence="8 9" key="1">
    <citation type="journal article" date="2015" name="Nature">
        <title>rRNA introns, odd ribosomes, and small enigmatic genomes across a large radiation of phyla.</title>
        <authorList>
            <person name="Brown C.T."/>
            <person name="Hug L.A."/>
            <person name="Thomas B.C."/>
            <person name="Sharon I."/>
            <person name="Castelle C.J."/>
            <person name="Singh A."/>
            <person name="Wilkins M.J."/>
            <person name="Williams K.H."/>
            <person name="Banfield J.F."/>
        </authorList>
    </citation>
    <scope>NUCLEOTIDE SEQUENCE [LARGE SCALE GENOMIC DNA]</scope>
</reference>
<evidence type="ECO:0000259" key="6">
    <source>
        <dbReference type="PROSITE" id="PS51898"/>
    </source>
</evidence>
<dbReference type="GO" id="GO:0003677">
    <property type="term" value="F:DNA binding"/>
    <property type="evidence" value="ECO:0007669"/>
    <property type="project" value="UniProtKB-UniRule"/>
</dbReference>
<gene>
    <name evidence="8" type="ORF">UU56_C0017G0009</name>
</gene>
<sequence>MVSCHKTCTTSNAVAEYDSAPIAFYMKKLQEAHKEFIEHLKGRKRASATILAYGKDIEQLIGFLQELQKAHVHEVTADDIKSFLAKMQNSGYTLKSISRKLNSTKTFFRYLKVQEYITDDPASLVDHPKFEAKPPRILTPIEYRALRDAARDDTRIAAIIEVLLQTGIRIGELANLRTDDVFMGENGREGHLYIRPLENRGERTIPLNKAAETALKRYLEIRTKTPNKTLFVTKTGKPLLVRNIRTAIDRYYKRAGITGAKVNDLRHTWVAHHLSSGASLVLISKVAGHKRLSTTERYLSLIQTPKGEEKVKLEQL</sequence>
<evidence type="ECO:0000256" key="2">
    <source>
        <dbReference type="ARBA" id="ARBA00022908"/>
    </source>
</evidence>
<dbReference type="Gene3D" id="1.10.443.10">
    <property type="entry name" value="Intergrase catalytic core"/>
    <property type="match status" value="1"/>
</dbReference>
<dbReference type="InterPro" id="IPR044068">
    <property type="entry name" value="CB"/>
</dbReference>
<feature type="domain" description="Tyr recombinase" evidence="6">
    <location>
        <begin position="133"/>
        <end position="313"/>
    </location>
</feature>
<dbReference type="Pfam" id="PF02899">
    <property type="entry name" value="Phage_int_SAM_1"/>
    <property type="match status" value="1"/>
</dbReference>
<name>A0A0G0VS32_9BACT</name>
<keyword evidence="3 5" id="KW-0238">DNA-binding</keyword>
<comment type="similarity">
    <text evidence="1">Belongs to the 'phage' integrase family.</text>
</comment>
<evidence type="ECO:0000259" key="7">
    <source>
        <dbReference type="PROSITE" id="PS51900"/>
    </source>
</evidence>
<keyword evidence="4" id="KW-0233">DNA recombination</keyword>
<proteinExistence type="inferred from homology"/>
<accession>A0A0G0VS32</accession>
<dbReference type="PROSITE" id="PS51900">
    <property type="entry name" value="CB"/>
    <property type="match status" value="1"/>
</dbReference>
<dbReference type="PANTHER" id="PTHR30349:SF41">
    <property type="entry name" value="INTEGRASE_RECOMBINASE PROTEIN MJ0367-RELATED"/>
    <property type="match status" value="1"/>
</dbReference>
<dbReference type="Gene3D" id="1.10.150.130">
    <property type="match status" value="1"/>
</dbReference>
<dbReference type="GO" id="GO:0006310">
    <property type="term" value="P:DNA recombination"/>
    <property type="evidence" value="ECO:0007669"/>
    <property type="project" value="UniProtKB-KW"/>
</dbReference>
<dbReference type="EMBL" id="LCBC01000017">
    <property type="protein sequence ID" value="KKS03674.1"/>
    <property type="molecule type" value="Genomic_DNA"/>
</dbReference>
<dbReference type="AlphaFoldDB" id="A0A0G0VS32"/>
<dbReference type="InterPro" id="IPR002104">
    <property type="entry name" value="Integrase_catalytic"/>
</dbReference>
<evidence type="ECO:0000256" key="5">
    <source>
        <dbReference type="PROSITE-ProRule" id="PRU01248"/>
    </source>
</evidence>
<dbReference type="PROSITE" id="PS51898">
    <property type="entry name" value="TYR_RECOMBINASE"/>
    <property type="match status" value="1"/>
</dbReference>
<evidence type="ECO:0000313" key="8">
    <source>
        <dbReference type="EMBL" id="KKS03674.1"/>
    </source>
</evidence>
<dbReference type="SUPFAM" id="SSF56349">
    <property type="entry name" value="DNA breaking-rejoining enzymes"/>
    <property type="match status" value="1"/>
</dbReference>
<dbReference type="InterPro" id="IPR011010">
    <property type="entry name" value="DNA_brk_join_enz"/>
</dbReference>
<evidence type="ECO:0000256" key="1">
    <source>
        <dbReference type="ARBA" id="ARBA00008857"/>
    </source>
</evidence>
<dbReference type="GO" id="GO:0015074">
    <property type="term" value="P:DNA integration"/>
    <property type="evidence" value="ECO:0007669"/>
    <property type="project" value="UniProtKB-KW"/>
</dbReference>
<evidence type="ECO:0000313" key="9">
    <source>
        <dbReference type="Proteomes" id="UP000034493"/>
    </source>
</evidence>
<dbReference type="PANTHER" id="PTHR30349">
    <property type="entry name" value="PHAGE INTEGRASE-RELATED"/>
    <property type="match status" value="1"/>
</dbReference>
<protein>
    <submittedName>
        <fullName evidence="8">Tyrosine recombinase XerC</fullName>
    </submittedName>
</protein>
<dbReference type="InterPro" id="IPR013762">
    <property type="entry name" value="Integrase-like_cat_sf"/>
</dbReference>
<keyword evidence="2" id="KW-0229">DNA integration</keyword>
<dbReference type="InterPro" id="IPR010998">
    <property type="entry name" value="Integrase_recombinase_N"/>
</dbReference>
<dbReference type="InterPro" id="IPR004107">
    <property type="entry name" value="Integrase_SAM-like_N"/>
</dbReference>
<dbReference type="Pfam" id="PF00589">
    <property type="entry name" value="Phage_integrase"/>
    <property type="match status" value="1"/>
</dbReference>
<dbReference type="InterPro" id="IPR050090">
    <property type="entry name" value="Tyrosine_recombinase_XerCD"/>
</dbReference>
<feature type="domain" description="Core-binding (CB)" evidence="7">
    <location>
        <begin position="27"/>
        <end position="112"/>
    </location>
</feature>
<evidence type="ECO:0000256" key="4">
    <source>
        <dbReference type="ARBA" id="ARBA00023172"/>
    </source>
</evidence>
<dbReference type="Proteomes" id="UP000034493">
    <property type="component" value="Unassembled WGS sequence"/>
</dbReference>
<organism evidence="8 9">
    <name type="scientific">Candidatus Curtissbacteria bacterium GW2011_GWA2_41_24</name>
    <dbReference type="NCBI Taxonomy" id="1618411"/>
    <lineage>
        <taxon>Bacteria</taxon>
        <taxon>Candidatus Curtissiibacteriota</taxon>
    </lineage>
</organism>
<comment type="caution">
    <text evidence="8">The sequence shown here is derived from an EMBL/GenBank/DDBJ whole genome shotgun (WGS) entry which is preliminary data.</text>
</comment>
<evidence type="ECO:0000256" key="3">
    <source>
        <dbReference type="ARBA" id="ARBA00023125"/>
    </source>
</evidence>